<dbReference type="RefSeq" id="WP_234655671.1">
    <property type="nucleotide sequence ID" value="NZ_JAJTTC010000002.1"/>
</dbReference>
<evidence type="ECO:0000313" key="1">
    <source>
        <dbReference type="EMBL" id="MCF0062570.1"/>
    </source>
</evidence>
<reference evidence="1" key="1">
    <citation type="submission" date="2021-12" db="EMBL/GenBank/DDBJ databases">
        <title>Novel species in genus Dyadobacter.</title>
        <authorList>
            <person name="Ma C."/>
        </authorList>
    </citation>
    <scope>NUCLEOTIDE SEQUENCE</scope>
    <source>
        <strain evidence="1">LJ419</strain>
    </source>
</reference>
<dbReference type="PROSITE" id="PS51257">
    <property type="entry name" value="PROKAR_LIPOPROTEIN"/>
    <property type="match status" value="1"/>
</dbReference>
<protein>
    <recommendedName>
        <fullName evidence="3">YD repeat-containing protein</fullName>
    </recommendedName>
</protein>
<sequence length="356" mass="40935">MRIYRSTFTFLVFLALSISCNKKKEDIKPIEKCRFTGKSSDYEMKTIEETTVQTYESNFKQDDQGRLALVTVSQTESRKNSTGIFAYITQEDTYEFIYNAEGFLTELKRHDVKLHQGYSTYEFNVANLRYKKGKVETTSVTSFIYDHGRAQSSKFVSNMVVQGDNLPAATFPETTTVVYKYDSKNNIQTATYDGTYGGSVVSFENGVRKSYVSADGKTKNQFDDRGRMISYTYAYDGAEWIYKYDQRGNQIFQEAYHDKHKLLYSIETNFDEHPNPDTMIPSHYKGIPEPIKIFNASDNTNNWVETTTNHTYFGRSVESNVWTYHANGLPATSTIVKGSDLNMSTEITKYNYENCN</sequence>
<dbReference type="EMBL" id="JAJTTC010000002">
    <property type="protein sequence ID" value="MCF0062570.1"/>
    <property type="molecule type" value="Genomic_DNA"/>
</dbReference>
<dbReference type="AlphaFoldDB" id="A0A9X1PLF4"/>
<keyword evidence="2" id="KW-1185">Reference proteome</keyword>
<comment type="caution">
    <text evidence="1">The sequence shown here is derived from an EMBL/GenBank/DDBJ whole genome shotgun (WGS) entry which is preliminary data.</text>
</comment>
<accession>A0A9X1PLF4</accession>
<name>A0A9X1PLF4_9BACT</name>
<gene>
    <name evidence="1" type="ORF">LXM26_13775</name>
</gene>
<dbReference type="Proteomes" id="UP001139000">
    <property type="component" value="Unassembled WGS sequence"/>
</dbReference>
<proteinExistence type="predicted"/>
<organism evidence="1 2">
    <name type="scientific">Dyadobacter chenwenxiniae</name>
    <dbReference type="NCBI Taxonomy" id="2906456"/>
    <lineage>
        <taxon>Bacteria</taxon>
        <taxon>Pseudomonadati</taxon>
        <taxon>Bacteroidota</taxon>
        <taxon>Cytophagia</taxon>
        <taxon>Cytophagales</taxon>
        <taxon>Spirosomataceae</taxon>
        <taxon>Dyadobacter</taxon>
    </lineage>
</organism>
<evidence type="ECO:0000313" key="2">
    <source>
        <dbReference type="Proteomes" id="UP001139000"/>
    </source>
</evidence>
<evidence type="ECO:0008006" key="3">
    <source>
        <dbReference type="Google" id="ProtNLM"/>
    </source>
</evidence>